<keyword evidence="5" id="KW-0998">Cell outer membrane</keyword>
<reference evidence="9 10" key="1">
    <citation type="journal article" date="2012" name="J. Bacteriol.">
        <title>Whole-Genome Sequences of Borrelia bissettii, Borrelia valaisiana, and Borrelia spielmanii.</title>
        <authorList>
            <person name="Schutzer S.E."/>
            <person name="Fraser-Liggett C.M."/>
            <person name="Qiu W.G."/>
            <person name="Kraiczy P."/>
            <person name="Mongodin E.F."/>
            <person name="Dunn J.J."/>
            <person name="Luft B.J."/>
            <person name="Casjens S.R."/>
        </authorList>
    </citation>
    <scope>NUCLEOTIDE SEQUENCE [LARGE SCALE GENOMIC DNA]</scope>
    <source>
        <strain evidence="9 10">VS116</strain>
        <plasmid evidence="9">VS116_lp54</plasmid>
    </source>
</reference>
<evidence type="ECO:0000256" key="8">
    <source>
        <dbReference type="SAM" id="SignalP"/>
    </source>
</evidence>
<feature type="region of interest" description="Disordered" evidence="7">
    <location>
        <begin position="24"/>
        <end position="47"/>
    </location>
</feature>
<feature type="signal peptide" evidence="8">
    <location>
        <begin position="1"/>
        <end position="22"/>
    </location>
</feature>
<comment type="subcellular location">
    <subcellularLocation>
        <location evidence="1">Cell outer membrane</location>
        <topology evidence="1">Lipid-anchor</topology>
    </subcellularLocation>
</comment>
<dbReference type="GeneID" id="63641668"/>
<dbReference type="Gene3D" id="2.40.128.160">
    <property type="entry name" value="C1 set domains (antibody constant domain-like)"/>
    <property type="match status" value="1"/>
</dbReference>
<keyword evidence="3" id="KW-0472">Membrane</keyword>
<geneLocation type="plasmid" evidence="9 10">
    <name>VS116_lp54</name>
</geneLocation>
<keyword evidence="2 8" id="KW-0732">Signal</keyword>
<name>C0R855_BORVA</name>
<keyword evidence="4" id="KW-0564">Palmitate</keyword>
<accession>C0R855</accession>
<dbReference type="AlphaFoldDB" id="C0R855"/>
<keyword evidence="9" id="KW-0614">Plasmid</keyword>
<gene>
    <name evidence="9" type="ORF">BVAVS116_A0014</name>
</gene>
<sequence>MRQYLIGFALVLALLACAQKGAEPKTQNSDREIMDSNKDSSKDSKQVLTTSTEKAVSLFNGYTIFVSKEKNTSGKYDLRAVVDQFELKGTSDKDNGSGTLKGSKADKTKMTISITEDLNSVTVETFDSGNKKVSSKVVKKHGLLTEENFKADKLDSQKLTRSNGTTLEYSQMTDAENATKAVETLKNGIKLEGNLVGGKTTLKITVGTVTLTREIEKDGRIKLFLNDTDSSPTKKTAKWEDSTNTLTITSNRKKTKDLVFLIDGTITVQNYNSAGKLDGQASEIKSLGELQGALK</sequence>
<dbReference type="HOGENOM" id="CLU_1014382_0_0_12"/>
<organism evidence="9 10">
    <name type="scientific">Borreliella valaisiana VS116</name>
    <dbReference type="NCBI Taxonomy" id="445987"/>
    <lineage>
        <taxon>Bacteria</taxon>
        <taxon>Pseudomonadati</taxon>
        <taxon>Spirochaetota</taxon>
        <taxon>Spirochaetia</taxon>
        <taxon>Spirochaetales</taxon>
        <taxon>Borreliaceae</taxon>
        <taxon>Borreliella</taxon>
    </lineage>
</organism>
<protein>
    <submittedName>
        <fullName evidence="9">Borrelia lipoprotein</fullName>
    </submittedName>
</protein>
<feature type="chain" id="PRO_5002902571" evidence="8">
    <location>
        <begin position="23"/>
        <end position="295"/>
    </location>
</feature>
<evidence type="ECO:0000256" key="6">
    <source>
        <dbReference type="ARBA" id="ARBA00023288"/>
    </source>
</evidence>
<dbReference type="PRINTS" id="PR00968">
    <property type="entry name" value="OUTRSURFACE"/>
</dbReference>
<dbReference type="Proteomes" id="UP000006163">
    <property type="component" value="Plasmid VS116_lp54"/>
</dbReference>
<dbReference type="Pfam" id="PF00820">
    <property type="entry name" value="Lipoprotein_1"/>
    <property type="match status" value="1"/>
</dbReference>
<evidence type="ECO:0000313" key="9">
    <source>
        <dbReference type="EMBL" id="ACN52677.1"/>
    </source>
</evidence>
<dbReference type="EMBL" id="CP001433">
    <property type="protein sequence ID" value="ACN52677.1"/>
    <property type="molecule type" value="Genomic_DNA"/>
</dbReference>
<evidence type="ECO:0000313" key="10">
    <source>
        <dbReference type="Proteomes" id="UP000006163"/>
    </source>
</evidence>
<proteinExistence type="predicted"/>
<evidence type="ECO:0000256" key="7">
    <source>
        <dbReference type="SAM" id="MobiDB-lite"/>
    </source>
</evidence>
<dbReference type="PROSITE" id="PS51257">
    <property type="entry name" value="PROKAR_LIPOPROTEIN"/>
    <property type="match status" value="1"/>
</dbReference>
<dbReference type="InterPro" id="IPR023322">
    <property type="entry name" value="OM_lipoprot_dom_sf"/>
</dbReference>
<dbReference type="Gene3D" id="3.90.930.1">
    <property type="match status" value="1"/>
</dbReference>
<evidence type="ECO:0000256" key="1">
    <source>
        <dbReference type="ARBA" id="ARBA00004459"/>
    </source>
</evidence>
<keyword evidence="10" id="KW-1185">Reference proteome</keyword>
<dbReference type="RefSeq" id="WP_012665648.1">
    <property type="nucleotide sequence ID" value="NC_012177.1"/>
</dbReference>
<feature type="compositionally biased region" description="Basic and acidic residues" evidence="7">
    <location>
        <begin position="28"/>
        <end position="45"/>
    </location>
</feature>
<evidence type="ECO:0000256" key="2">
    <source>
        <dbReference type="ARBA" id="ARBA00022729"/>
    </source>
</evidence>
<dbReference type="SUPFAM" id="SSF51087">
    <property type="entry name" value="Outer surface protein"/>
    <property type="match status" value="1"/>
</dbReference>
<dbReference type="OrthoDB" id="352028at2"/>
<dbReference type="GO" id="GO:0009279">
    <property type="term" value="C:cell outer membrane"/>
    <property type="evidence" value="ECO:0007669"/>
    <property type="project" value="UniProtKB-SubCell"/>
</dbReference>
<evidence type="ECO:0000256" key="4">
    <source>
        <dbReference type="ARBA" id="ARBA00023139"/>
    </source>
</evidence>
<evidence type="ECO:0000256" key="3">
    <source>
        <dbReference type="ARBA" id="ARBA00023136"/>
    </source>
</evidence>
<dbReference type="InterPro" id="IPR001809">
    <property type="entry name" value="OM_lipoprot_Borrelia"/>
</dbReference>
<evidence type="ECO:0000256" key="5">
    <source>
        <dbReference type="ARBA" id="ARBA00023237"/>
    </source>
</evidence>
<keyword evidence="6 9" id="KW-0449">Lipoprotein</keyword>